<evidence type="ECO:0000313" key="10">
    <source>
        <dbReference type="EMBL" id="KAJ6256891.1"/>
    </source>
</evidence>
<proteinExistence type="predicted"/>
<sequence>MQTTTKEQDAEWYSSLGPKYETTFGHDPGLLRFLDNILARLPPQANILDVGCGTGKPVASTLVNAGHSVTGIDVSDVMIGLSQKAVPGGQFHVADMRTYDPPNDLRFDAVLNILSLFSLKRAEIENTAIRWNRWLPVGGILCIGTVAAEDCHPETKGQGYDEDKCCARDIGFRFMGADIKIDLMTRLGWEKLLGEAGFEIIETMNDLFVPAKESDCDEENHYFILAKKI</sequence>
<evidence type="ECO:0000256" key="3">
    <source>
        <dbReference type="ARBA" id="ARBA00022603"/>
    </source>
</evidence>
<dbReference type="InterPro" id="IPR029063">
    <property type="entry name" value="SAM-dependent_MTases_sf"/>
</dbReference>
<dbReference type="PANTHER" id="PTHR44307">
    <property type="entry name" value="PHOSPHOETHANOLAMINE METHYLTRANSFERASE"/>
    <property type="match status" value="1"/>
</dbReference>
<dbReference type="CDD" id="cd02440">
    <property type="entry name" value="AdoMet_MTases"/>
    <property type="match status" value="1"/>
</dbReference>
<dbReference type="Proteomes" id="UP001221413">
    <property type="component" value="Unassembled WGS sequence"/>
</dbReference>
<feature type="domain" description="Methyltransferase" evidence="9">
    <location>
        <begin position="47"/>
        <end position="139"/>
    </location>
</feature>
<protein>
    <recommendedName>
        <fullName evidence="5">phosphoethanolamine N-methyltransferase</fullName>
        <ecNumber evidence="5">2.1.1.103</ecNumber>
    </recommendedName>
</protein>
<keyword evidence="4" id="KW-0808">Transferase</keyword>
<keyword evidence="11" id="KW-1185">Reference proteome</keyword>
<dbReference type="Pfam" id="PF13649">
    <property type="entry name" value="Methyltransf_25"/>
    <property type="match status" value="1"/>
</dbReference>
<evidence type="ECO:0000256" key="8">
    <source>
        <dbReference type="ARBA" id="ARBA00047841"/>
    </source>
</evidence>
<name>A0AAD6IUD7_DREDA</name>
<comment type="catalytic activity">
    <reaction evidence="6">
        <text>N,N-dimethylethanolamine phosphate + S-adenosyl-L-methionine = phosphocholine + S-adenosyl-L-homocysteine + H(+)</text>
        <dbReference type="Rhea" id="RHEA:25325"/>
        <dbReference type="ChEBI" id="CHEBI:15378"/>
        <dbReference type="ChEBI" id="CHEBI:57856"/>
        <dbReference type="ChEBI" id="CHEBI:58641"/>
        <dbReference type="ChEBI" id="CHEBI:59789"/>
        <dbReference type="ChEBI" id="CHEBI:295975"/>
        <dbReference type="EC" id="2.1.1.103"/>
    </reaction>
    <physiologicalReaction direction="left-to-right" evidence="6">
        <dbReference type="Rhea" id="RHEA:25326"/>
    </physiologicalReaction>
</comment>
<comment type="catalytic activity">
    <reaction evidence="8">
        <text>N-methylethanolamine phosphate + S-adenosyl-L-methionine = N,N-dimethylethanolamine phosphate + S-adenosyl-L-homocysteine + H(+)</text>
        <dbReference type="Rhea" id="RHEA:25321"/>
        <dbReference type="ChEBI" id="CHEBI:15378"/>
        <dbReference type="ChEBI" id="CHEBI:57781"/>
        <dbReference type="ChEBI" id="CHEBI:57856"/>
        <dbReference type="ChEBI" id="CHEBI:58641"/>
        <dbReference type="ChEBI" id="CHEBI:59789"/>
        <dbReference type="EC" id="2.1.1.103"/>
    </reaction>
    <physiologicalReaction direction="left-to-right" evidence="8">
        <dbReference type="Rhea" id="RHEA:25322"/>
    </physiologicalReaction>
</comment>
<dbReference type="AlphaFoldDB" id="A0AAD6IUD7"/>
<organism evidence="10 11">
    <name type="scientific">Drechslerella dactyloides</name>
    <name type="common">Nematode-trapping fungus</name>
    <name type="synonym">Arthrobotrys dactyloides</name>
    <dbReference type="NCBI Taxonomy" id="74499"/>
    <lineage>
        <taxon>Eukaryota</taxon>
        <taxon>Fungi</taxon>
        <taxon>Dikarya</taxon>
        <taxon>Ascomycota</taxon>
        <taxon>Pezizomycotina</taxon>
        <taxon>Orbiliomycetes</taxon>
        <taxon>Orbiliales</taxon>
        <taxon>Orbiliaceae</taxon>
        <taxon>Drechslerella</taxon>
    </lineage>
</organism>
<evidence type="ECO:0000313" key="11">
    <source>
        <dbReference type="Proteomes" id="UP001221413"/>
    </source>
</evidence>
<dbReference type="SUPFAM" id="SSF53335">
    <property type="entry name" value="S-adenosyl-L-methionine-dependent methyltransferases"/>
    <property type="match status" value="1"/>
</dbReference>
<dbReference type="GO" id="GO:0000234">
    <property type="term" value="F:phosphoethanolamine N-methyltransferase activity"/>
    <property type="evidence" value="ECO:0007669"/>
    <property type="project" value="UniProtKB-EC"/>
</dbReference>
<evidence type="ECO:0000256" key="7">
    <source>
        <dbReference type="ARBA" id="ARBA00047622"/>
    </source>
</evidence>
<evidence type="ECO:0000256" key="1">
    <source>
        <dbReference type="ARBA" id="ARBA00004969"/>
    </source>
</evidence>
<evidence type="ECO:0000256" key="4">
    <source>
        <dbReference type="ARBA" id="ARBA00022679"/>
    </source>
</evidence>
<comment type="caution">
    <text evidence="10">The sequence shown here is derived from an EMBL/GenBank/DDBJ whole genome shotgun (WGS) entry which is preliminary data.</text>
</comment>
<evidence type="ECO:0000256" key="2">
    <source>
        <dbReference type="ARBA" id="ARBA00005189"/>
    </source>
</evidence>
<comment type="catalytic activity">
    <reaction evidence="7">
        <text>phosphoethanolamine + S-adenosyl-L-methionine = N-methylethanolamine phosphate + S-adenosyl-L-homocysteine + H(+)</text>
        <dbReference type="Rhea" id="RHEA:20365"/>
        <dbReference type="ChEBI" id="CHEBI:15378"/>
        <dbReference type="ChEBI" id="CHEBI:57781"/>
        <dbReference type="ChEBI" id="CHEBI:57856"/>
        <dbReference type="ChEBI" id="CHEBI:58190"/>
        <dbReference type="ChEBI" id="CHEBI:59789"/>
        <dbReference type="EC" id="2.1.1.103"/>
    </reaction>
    <physiologicalReaction direction="left-to-right" evidence="7">
        <dbReference type="Rhea" id="RHEA:20366"/>
    </physiologicalReaction>
</comment>
<evidence type="ECO:0000259" key="9">
    <source>
        <dbReference type="Pfam" id="PF13649"/>
    </source>
</evidence>
<dbReference type="InterPro" id="IPR041698">
    <property type="entry name" value="Methyltransf_25"/>
</dbReference>
<comment type="pathway">
    <text evidence="2">Lipid metabolism.</text>
</comment>
<evidence type="ECO:0000256" key="6">
    <source>
        <dbReference type="ARBA" id="ARBA00047619"/>
    </source>
</evidence>
<gene>
    <name evidence="10" type="ORF">Dda_8761</name>
</gene>
<dbReference type="EC" id="2.1.1.103" evidence="5"/>
<evidence type="ECO:0000256" key="5">
    <source>
        <dbReference type="ARBA" id="ARBA00035674"/>
    </source>
</evidence>
<dbReference type="Gene3D" id="3.40.50.150">
    <property type="entry name" value="Vaccinia Virus protein VP39"/>
    <property type="match status" value="1"/>
</dbReference>
<reference evidence="10" key="1">
    <citation type="submission" date="2023-01" db="EMBL/GenBank/DDBJ databases">
        <title>The chitinases involved in constricting ring structure development in the nematode-trapping fungus Drechslerella dactyloides.</title>
        <authorList>
            <person name="Wang R."/>
            <person name="Zhang L."/>
            <person name="Tang P."/>
            <person name="Li S."/>
            <person name="Liang L."/>
        </authorList>
    </citation>
    <scope>NUCLEOTIDE SEQUENCE</scope>
    <source>
        <strain evidence="10">YMF1.00031</strain>
    </source>
</reference>
<comment type="pathway">
    <text evidence="1">Phospholipid metabolism; phosphatidylcholine biosynthesis.</text>
</comment>
<accession>A0AAD6IUD7</accession>
<dbReference type="PANTHER" id="PTHR44307:SF2">
    <property type="entry name" value="PHOSPHOETHANOLAMINE METHYLTRANSFERASE ISOFORM X1"/>
    <property type="match status" value="1"/>
</dbReference>
<dbReference type="EMBL" id="JAQGDS010000012">
    <property type="protein sequence ID" value="KAJ6256891.1"/>
    <property type="molecule type" value="Genomic_DNA"/>
</dbReference>
<dbReference type="GO" id="GO:0032259">
    <property type="term" value="P:methylation"/>
    <property type="evidence" value="ECO:0007669"/>
    <property type="project" value="UniProtKB-KW"/>
</dbReference>
<keyword evidence="3" id="KW-0489">Methyltransferase</keyword>